<keyword evidence="1" id="KW-1133">Transmembrane helix</keyword>
<reference evidence="2 3" key="1">
    <citation type="submission" date="2016-08" db="EMBL/GenBank/DDBJ databases">
        <title>A Parts List for Fungal Cellulosomes Revealed by Comparative Genomics.</title>
        <authorList>
            <consortium name="DOE Joint Genome Institute"/>
            <person name="Haitjema C.H."/>
            <person name="Gilmore S.P."/>
            <person name="Henske J.K."/>
            <person name="Solomon K.V."/>
            <person name="De Groot R."/>
            <person name="Kuo A."/>
            <person name="Mondo S.J."/>
            <person name="Salamov A.A."/>
            <person name="Labutti K."/>
            <person name="Zhao Z."/>
            <person name="Chiniquy J."/>
            <person name="Barry K."/>
            <person name="Brewer H.M."/>
            <person name="Purvine S.O."/>
            <person name="Wright A.T."/>
            <person name="Boxma B."/>
            <person name="Van Alen T."/>
            <person name="Hackstein J.H."/>
            <person name="Baker S.E."/>
            <person name="Grigoriev I.V."/>
            <person name="O'Malley M.A."/>
        </authorList>
    </citation>
    <scope>NUCLEOTIDE SEQUENCE [LARGE SCALE GENOMIC DNA]</scope>
    <source>
        <strain evidence="2 3">G1</strain>
    </source>
</reference>
<comment type="caution">
    <text evidence="2">The sequence shown here is derived from an EMBL/GenBank/DDBJ whole genome shotgun (WGS) entry which is preliminary data.</text>
</comment>
<name>A0A1Y2ANN1_9FUNG</name>
<dbReference type="AlphaFoldDB" id="A0A1Y2ANN1"/>
<keyword evidence="3" id="KW-1185">Reference proteome</keyword>
<dbReference type="EMBL" id="MCOG01000226">
    <property type="protein sequence ID" value="ORY24096.1"/>
    <property type="molecule type" value="Genomic_DNA"/>
</dbReference>
<keyword evidence="1" id="KW-0812">Transmembrane</keyword>
<feature type="transmembrane region" description="Helical" evidence="1">
    <location>
        <begin position="174"/>
        <end position="195"/>
    </location>
</feature>
<evidence type="ECO:0000313" key="2">
    <source>
        <dbReference type="EMBL" id="ORY24096.1"/>
    </source>
</evidence>
<protein>
    <recommendedName>
        <fullName evidence="4">G-protein coupled receptors family 1 profile domain-containing protein</fullName>
    </recommendedName>
</protein>
<feature type="transmembrane region" description="Helical" evidence="1">
    <location>
        <begin position="250"/>
        <end position="273"/>
    </location>
</feature>
<accession>A0A1Y2ANN1</accession>
<organism evidence="2 3">
    <name type="scientific">Neocallimastix californiae</name>
    <dbReference type="NCBI Taxonomy" id="1754190"/>
    <lineage>
        <taxon>Eukaryota</taxon>
        <taxon>Fungi</taxon>
        <taxon>Fungi incertae sedis</taxon>
        <taxon>Chytridiomycota</taxon>
        <taxon>Chytridiomycota incertae sedis</taxon>
        <taxon>Neocallimastigomycetes</taxon>
        <taxon>Neocallimastigales</taxon>
        <taxon>Neocallimastigaceae</taxon>
        <taxon>Neocallimastix</taxon>
    </lineage>
</organism>
<keyword evidence="1" id="KW-0472">Membrane</keyword>
<feature type="transmembrane region" description="Helical" evidence="1">
    <location>
        <begin position="65"/>
        <end position="87"/>
    </location>
</feature>
<feature type="transmembrane region" description="Helical" evidence="1">
    <location>
        <begin position="216"/>
        <end position="238"/>
    </location>
</feature>
<proteinExistence type="predicted"/>
<feature type="transmembrane region" description="Helical" evidence="1">
    <location>
        <begin position="99"/>
        <end position="122"/>
    </location>
</feature>
<gene>
    <name evidence="2" type="ORF">LY90DRAFT_514758</name>
</gene>
<evidence type="ECO:0008006" key="4">
    <source>
        <dbReference type="Google" id="ProtNLM"/>
    </source>
</evidence>
<evidence type="ECO:0000256" key="1">
    <source>
        <dbReference type="SAM" id="Phobius"/>
    </source>
</evidence>
<dbReference type="Proteomes" id="UP000193920">
    <property type="component" value="Unassembled WGS sequence"/>
</dbReference>
<evidence type="ECO:0000313" key="3">
    <source>
        <dbReference type="Proteomes" id="UP000193920"/>
    </source>
</evidence>
<feature type="transmembrane region" description="Helical" evidence="1">
    <location>
        <begin position="134"/>
        <end position="154"/>
    </location>
</feature>
<sequence>MNSFNYGQYNKFSEATKTCYGKKYENPIYGFYNQFQDSFFYANVIQFIVVTLIYMNVGKGRYWNVLLFASISGFLGALIENFTVAFICSYNEKDNSKKVITFLLNEIFWIVCQFSVPFLNLIKMKSFSRGRLAIVIKYTIYVLFIIFIFLRVTIGIKRMKRGYLFDEEINAYHGYAFAVLAIADFICTISVLYFVRKHNKQLAYNTSSISDYIKNSSYTILVIVDTVGFSLILLEIIINYKIMEIIIPPTIIIPFHCIISNFILILAIDALLFKYCTKDASNSSIEKSNKYLFNNYMYSSKHNNDKFWKYNKTNNNLDSYFIDMTKYNHLLPITKNYRNYKAQY</sequence>
<dbReference type="OrthoDB" id="2143908at2759"/>
<feature type="transmembrane region" description="Helical" evidence="1">
    <location>
        <begin position="39"/>
        <end position="58"/>
    </location>
</feature>